<evidence type="ECO:0000313" key="1">
    <source>
        <dbReference type="EnsemblPlants" id="AET2Gv20065500.18"/>
    </source>
</evidence>
<reference evidence="1" key="3">
    <citation type="journal article" date="2017" name="Nature">
        <title>Genome sequence of the progenitor of the wheat D genome Aegilops tauschii.</title>
        <authorList>
            <person name="Luo M.C."/>
            <person name="Gu Y.Q."/>
            <person name="Puiu D."/>
            <person name="Wang H."/>
            <person name="Twardziok S.O."/>
            <person name="Deal K.R."/>
            <person name="Huo N."/>
            <person name="Zhu T."/>
            <person name="Wang L."/>
            <person name="Wang Y."/>
            <person name="McGuire P.E."/>
            <person name="Liu S."/>
            <person name="Long H."/>
            <person name="Ramasamy R.K."/>
            <person name="Rodriguez J.C."/>
            <person name="Van S.L."/>
            <person name="Yuan L."/>
            <person name="Wang Z."/>
            <person name="Xia Z."/>
            <person name="Xiao L."/>
            <person name="Anderson O.D."/>
            <person name="Ouyang S."/>
            <person name="Liang Y."/>
            <person name="Zimin A.V."/>
            <person name="Pertea G."/>
            <person name="Qi P."/>
            <person name="Bennetzen J.L."/>
            <person name="Dai X."/>
            <person name="Dawson M.W."/>
            <person name="Muller H.G."/>
            <person name="Kugler K."/>
            <person name="Rivarola-Duarte L."/>
            <person name="Spannagl M."/>
            <person name="Mayer K.F.X."/>
            <person name="Lu F.H."/>
            <person name="Bevan M.W."/>
            <person name="Leroy P."/>
            <person name="Li P."/>
            <person name="You F.M."/>
            <person name="Sun Q."/>
            <person name="Liu Z."/>
            <person name="Lyons E."/>
            <person name="Wicker T."/>
            <person name="Salzberg S.L."/>
            <person name="Devos K.M."/>
            <person name="Dvorak J."/>
        </authorList>
    </citation>
    <scope>NUCLEOTIDE SEQUENCE [LARGE SCALE GENOMIC DNA]</scope>
    <source>
        <strain evidence="1">cv. AL8/78</strain>
    </source>
</reference>
<reference evidence="1" key="4">
    <citation type="submission" date="2019-03" db="UniProtKB">
        <authorList>
            <consortium name="EnsemblPlants"/>
        </authorList>
    </citation>
    <scope>IDENTIFICATION</scope>
</reference>
<reference evidence="2" key="1">
    <citation type="journal article" date="2014" name="Science">
        <title>Ancient hybridizations among the ancestral genomes of bread wheat.</title>
        <authorList>
            <consortium name="International Wheat Genome Sequencing Consortium,"/>
            <person name="Marcussen T."/>
            <person name="Sandve S.R."/>
            <person name="Heier L."/>
            <person name="Spannagl M."/>
            <person name="Pfeifer M."/>
            <person name="Jakobsen K.S."/>
            <person name="Wulff B.B."/>
            <person name="Steuernagel B."/>
            <person name="Mayer K.F."/>
            <person name="Olsen O.A."/>
        </authorList>
    </citation>
    <scope>NUCLEOTIDE SEQUENCE [LARGE SCALE GENOMIC DNA]</scope>
    <source>
        <strain evidence="2">cv. AL8/78</strain>
    </source>
</reference>
<sequence>PAAEEAEAIASVHGDSELIHRRILISSPSSLRSPAALVVSQWVECGKSVARMFP</sequence>
<accession>A0A453AC23</accession>
<dbReference type="Proteomes" id="UP000015105">
    <property type="component" value="Chromosome 2D"/>
</dbReference>
<keyword evidence="2" id="KW-1185">Reference proteome</keyword>
<organism evidence="1 2">
    <name type="scientific">Aegilops tauschii subsp. strangulata</name>
    <name type="common">Goatgrass</name>
    <dbReference type="NCBI Taxonomy" id="200361"/>
    <lineage>
        <taxon>Eukaryota</taxon>
        <taxon>Viridiplantae</taxon>
        <taxon>Streptophyta</taxon>
        <taxon>Embryophyta</taxon>
        <taxon>Tracheophyta</taxon>
        <taxon>Spermatophyta</taxon>
        <taxon>Magnoliopsida</taxon>
        <taxon>Liliopsida</taxon>
        <taxon>Poales</taxon>
        <taxon>Poaceae</taxon>
        <taxon>BOP clade</taxon>
        <taxon>Pooideae</taxon>
        <taxon>Triticodae</taxon>
        <taxon>Triticeae</taxon>
        <taxon>Triticinae</taxon>
        <taxon>Aegilops</taxon>
    </lineage>
</organism>
<evidence type="ECO:0000313" key="2">
    <source>
        <dbReference type="Proteomes" id="UP000015105"/>
    </source>
</evidence>
<protein>
    <submittedName>
        <fullName evidence="1">Uncharacterized protein</fullName>
    </submittedName>
</protein>
<name>A0A453AC23_AEGTS</name>
<dbReference type="EnsemblPlants" id="AET2Gv20065500.18">
    <property type="protein sequence ID" value="AET2Gv20065500.18"/>
    <property type="gene ID" value="AET2Gv20065500"/>
</dbReference>
<proteinExistence type="predicted"/>
<dbReference type="Gramene" id="AET2Gv20065500.18">
    <property type="protein sequence ID" value="AET2Gv20065500.18"/>
    <property type="gene ID" value="AET2Gv20065500"/>
</dbReference>
<reference evidence="1" key="5">
    <citation type="journal article" date="2021" name="G3 (Bethesda)">
        <title>Aegilops tauschii genome assembly Aet v5.0 features greater sequence contiguity and improved annotation.</title>
        <authorList>
            <person name="Wang L."/>
            <person name="Zhu T."/>
            <person name="Rodriguez J.C."/>
            <person name="Deal K.R."/>
            <person name="Dubcovsky J."/>
            <person name="McGuire P.E."/>
            <person name="Lux T."/>
            <person name="Spannagl M."/>
            <person name="Mayer K.F.X."/>
            <person name="Baldrich P."/>
            <person name="Meyers B.C."/>
            <person name="Huo N."/>
            <person name="Gu Y.Q."/>
            <person name="Zhou H."/>
            <person name="Devos K.M."/>
            <person name="Bennetzen J.L."/>
            <person name="Unver T."/>
            <person name="Budak H."/>
            <person name="Gulick P.J."/>
            <person name="Galiba G."/>
            <person name="Kalapos B."/>
            <person name="Nelson D.R."/>
            <person name="Li P."/>
            <person name="You F.M."/>
            <person name="Luo M.C."/>
            <person name="Dvorak J."/>
        </authorList>
    </citation>
    <scope>NUCLEOTIDE SEQUENCE [LARGE SCALE GENOMIC DNA]</scope>
    <source>
        <strain evidence="1">cv. AL8/78</strain>
    </source>
</reference>
<dbReference type="AlphaFoldDB" id="A0A453AC23"/>
<reference evidence="2" key="2">
    <citation type="journal article" date="2017" name="Nat. Plants">
        <title>The Aegilops tauschii genome reveals multiple impacts of transposons.</title>
        <authorList>
            <person name="Zhao G."/>
            <person name="Zou C."/>
            <person name="Li K."/>
            <person name="Wang K."/>
            <person name="Li T."/>
            <person name="Gao L."/>
            <person name="Zhang X."/>
            <person name="Wang H."/>
            <person name="Yang Z."/>
            <person name="Liu X."/>
            <person name="Jiang W."/>
            <person name="Mao L."/>
            <person name="Kong X."/>
            <person name="Jiao Y."/>
            <person name="Jia J."/>
        </authorList>
    </citation>
    <scope>NUCLEOTIDE SEQUENCE [LARGE SCALE GENOMIC DNA]</scope>
    <source>
        <strain evidence="2">cv. AL8/78</strain>
    </source>
</reference>